<gene>
    <name evidence="2" type="ORF">ISS97_09950</name>
</gene>
<evidence type="ECO:0000313" key="2">
    <source>
        <dbReference type="EMBL" id="MFK2917585.1"/>
    </source>
</evidence>
<keyword evidence="3" id="KW-1185">Reference proteome</keyword>
<dbReference type="EMBL" id="JADIKD010000010">
    <property type="protein sequence ID" value="MFK2917585.1"/>
    <property type="molecule type" value="Genomic_DNA"/>
</dbReference>
<dbReference type="CDD" id="cd02440">
    <property type="entry name" value="AdoMet_MTases"/>
    <property type="match status" value="1"/>
</dbReference>
<dbReference type="Gene3D" id="3.40.50.150">
    <property type="entry name" value="Vaccinia Virus protein VP39"/>
    <property type="match status" value="1"/>
</dbReference>
<sequence length="228" mass="25015">MPQRDKDIYASAPLRHLLAEEAAALLPDLQRCAGTHALLISALSHDRPPILPLLGNWVRLRLVGHRFHGDARACADEALPFIDDAFGLVLLRHAVEVAPAPQELLQEACRVLAPGGVLVLTGLHPWSGWLPWLYWQGRDGVMPALKSPLTLERWVRAGELDVERMQRVGHVWPHSGTDARGVHAFGGGYVLIARKRRRAVTPTRLKPKLVSATVNVNLAPGARRSASS</sequence>
<proteinExistence type="predicted"/>
<protein>
    <submittedName>
        <fullName evidence="2">Methyltransferase domain-containing protein</fullName>
    </submittedName>
</protein>
<dbReference type="InterPro" id="IPR029063">
    <property type="entry name" value="SAM-dependent_MTases_sf"/>
</dbReference>
<dbReference type="GO" id="GO:0032259">
    <property type="term" value="P:methylation"/>
    <property type="evidence" value="ECO:0007669"/>
    <property type="project" value="UniProtKB-KW"/>
</dbReference>
<dbReference type="Pfam" id="PF08241">
    <property type="entry name" value="Methyltransf_11"/>
    <property type="match status" value="1"/>
</dbReference>
<dbReference type="Proteomes" id="UP001620408">
    <property type="component" value="Unassembled WGS sequence"/>
</dbReference>
<reference evidence="2 3" key="1">
    <citation type="submission" date="2020-10" db="EMBL/GenBank/DDBJ databases">
        <title>Phylogeny of dyella-like bacteria.</title>
        <authorList>
            <person name="Fu J."/>
        </authorList>
    </citation>
    <scope>NUCLEOTIDE SEQUENCE [LARGE SCALE GENOMIC DNA]</scope>
    <source>
        <strain evidence="2 3">BB4</strain>
    </source>
</reference>
<feature type="domain" description="Methyltransferase type 11" evidence="1">
    <location>
        <begin position="74"/>
        <end position="120"/>
    </location>
</feature>
<dbReference type="SUPFAM" id="SSF53335">
    <property type="entry name" value="S-adenosyl-L-methionine-dependent methyltransferases"/>
    <property type="match status" value="1"/>
</dbReference>
<accession>A0ABW8K4T1</accession>
<keyword evidence="2" id="KW-0489">Methyltransferase</keyword>
<dbReference type="RefSeq" id="WP_379986839.1">
    <property type="nucleotide sequence ID" value="NZ_JADIKD010000010.1"/>
</dbReference>
<organism evidence="2 3">
    <name type="scientific">Dyella koreensis</name>
    <dbReference type="NCBI Taxonomy" id="311235"/>
    <lineage>
        <taxon>Bacteria</taxon>
        <taxon>Pseudomonadati</taxon>
        <taxon>Pseudomonadota</taxon>
        <taxon>Gammaproteobacteria</taxon>
        <taxon>Lysobacterales</taxon>
        <taxon>Rhodanobacteraceae</taxon>
        <taxon>Dyella</taxon>
    </lineage>
</organism>
<keyword evidence="2" id="KW-0808">Transferase</keyword>
<dbReference type="GO" id="GO:0008168">
    <property type="term" value="F:methyltransferase activity"/>
    <property type="evidence" value="ECO:0007669"/>
    <property type="project" value="UniProtKB-KW"/>
</dbReference>
<name>A0ABW8K4T1_9GAMM</name>
<evidence type="ECO:0000259" key="1">
    <source>
        <dbReference type="Pfam" id="PF08241"/>
    </source>
</evidence>
<dbReference type="InterPro" id="IPR013216">
    <property type="entry name" value="Methyltransf_11"/>
</dbReference>
<comment type="caution">
    <text evidence="2">The sequence shown here is derived from an EMBL/GenBank/DDBJ whole genome shotgun (WGS) entry which is preliminary data.</text>
</comment>
<evidence type="ECO:0000313" key="3">
    <source>
        <dbReference type="Proteomes" id="UP001620408"/>
    </source>
</evidence>